<protein>
    <submittedName>
        <fullName evidence="2">SOCS box domain-containing protein</fullName>
    </submittedName>
</protein>
<accession>A0A8X6FQU9</accession>
<sequence length="293" mass="34922">MDVYRNQHPSETCLKIYNTIENSEPKWEIAIGCLRQPEFVIQHRLDMRCPLWNYLLKVLYQYCTDSNIVKEVLNLFQIQEWLRISNQAEIVEYFLHHAYRSCFDIHKNLLLDLDIVNTFILCKKFLFVKIFLKYYNAPRFTRHDYKLFMARIPLQLQQIRPYPLMRPSLDGWMSRGRNFRCVQSIYISNCKHLIGANESLCFLWRSIPDSFITFDEISRILNGVVPTTTIRDIYKFYLESVDAGHDCCQPRTLMHYCRVSIRRTLSNNKQLSPDGIHCLELPSVLKSYLLLCR</sequence>
<dbReference type="OrthoDB" id="6436962at2759"/>
<proteinExistence type="predicted"/>
<evidence type="ECO:0000313" key="2">
    <source>
        <dbReference type="EMBL" id="GFQ85229.1"/>
    </source>
</evidence>
<organism evidence="2 3">
    <name type="scientific">Trichonephila clavata</name>
    <name type="common">Joro spider</name>
    <name type="synonym">Nephila clavata</name>
    <dbReference type="NCBI Taxonomy" id="2740835"/>
    <lineage>
        <taxon>Eukaryota</taxon>
        <taxon>Metazoa</taxon>
        <taxon>Ecdysozoa</taxon>
        <taxon>Arthropoda</taxon>
        <taxon>Chelicerata</taxon>
        <taxon>Arachnida</taxon>
        <taxon>Araneae</taxon>
        <taxon>Araneomorphae</taxon>
        <taxon>Entelegynae</taxon>
        <taxon>Araneoidea</taxon>
        <taxon>Nephilidae</taxon>
        <taxon>Trichonephila</taxon>
    </lineage>
</organism>
<dbReference type="EMBL" id="BMAO01022881">
    <property type="protein sequence ID" value="GFQ85229.1"/>
    <property type="molecule type" value="Genomic_DNA"/>
</dbReference>
<dbReference type="InterPro" id="IPR001496">
    <property type="entry name" value="SOCS_box"/>
</dbReference>
<gene>
    <name evidence="2" type="primary">NCL1_53151</name>
    <name evidence="2" type="ORF">TNCT_168641</name>
</gene>
<dbReference type="Pfam" id="PF07525">
    <property type="entry name" value="SOCS_box"/>
    <property type="match status" value="1"/>
</dbReference>
<dbReference type="InterPro" id="IPR036036">
    <property type="entry name" value="SOCS_box-like_dom_sf"/>
</dbReference>
<dbReference type="SUPFAM" id="SSF158235">
    <property type="entry name" value="SOCS box-like"/>
    <property type="match status" value="1"/>
</dbReference>
<dbReference type="CDD" id="cd03587">
    <property type="entry name" value="SOCS"/>
    <property type="match status" value="1"/>
</dbReference>
<evidence type="ECO:0000313" key="3">
    <source>
        <dbReference type="Proteomes" id="UP000887116"/>
    </source>
</evidence>
<reference evidence="2" key="1">
    <citation type="submission" date="2020-07" db="EMBL/GenBank/DDBJ databases">
        <title>Multicomponent nature underlies the extraordinary mechanical properties of spider dragline silk.</title>
        <authorList>
            <person name="Kono N."/>
            <person name="Nakamura H."/>
            <person name="Mori M."/>
            <person name="Yoshida Y."/>
            <person name="Ohtoshi R."/>
            <person name="Malay A.D."/>
            <person name="Moran D.A.P."/>
            <person name="Tomita M."/>
            <person name="Numata K."/>
            <person name="Arakawa K."/>
        </authorList>
    </citation>
    <scope>NUCLEOTIDE SEQUENCE</scope>
</reference>
<dbReference type="SMART" id="SM00969">
    <property type="entry name" value="SOCS_box"/>
    <property type="match status" value="1"/>
</dbReference>
<comment type="caution">
    <text evidence="2">The sequence shown here is derived from an EMBL/GenBank/DDBJ whole genome shotgun (WGS) entry which is preliminary data.</text>
</comment>
<dbReference type="Proteomes" id="UP000887116">
    <property type="component" value="Unassembled WGS sequence"/>
</dbReference>
<dbReference type="PROSITE" id="PS50225">
    <property type="entry name" value="SOCS"/>
    <property type="match status" value="1"/>
</dbReference>
<dbReference type="Gene3D" id="1.10.750.20">
    <property type="entry name" value="SOCS box"/>
    <property type="match status" value="1"/>
</dbReference>
<evidence type="ECO:0000259" key="1">
    <source>
        <dbReference type="PROSITE" id="PS50225"/>
    </source>
</evidence>
<keyword evidence="3" id="KW-1185">Reference proteome</keyword>
<dbReference type="GO" id="GO:0035556">
    <property type="term" value="P:intracellular signal transduction"/>
    <property type="evidence" value="ECO:0007669"/>
    <property type="project" value="InterPro"/>
</dbReference>
<feature type="domain" description="SOCS box" evidence="1">
    <location>
        <begin position="249"/>
        <end position="289"/>
    </location>
</feature>
<name>A0A8X6FQU9_TRICU</name>
<dbReference type="AlphaFoldDB" id="A0A8X6FQU9"/>